<feature type="transmembrane region" description="Helical" evidence="5">
    <location>
        <begin position="121"/>
        <end position="139"/>
    </location>
</feature>
<evidence type="ECO:0000256" key="5">
    <source>
        <dbReference type="RuleBase" id="RU004379"/>
    </source>
</evidence>
<reference evidence="6 7" key="2">
    <citation type="journal article" date="2017" name="Genome Biol.">
        <title>New reference genome sequences of hot pepper reveal the massive evolution of plant disease-resistance genes by retroduplication.</title>
        <authorList>
            <person name="Kim S."/>
            <person name="Park J."/>
            <person name="Yeom S.I."/>
            <person name="Kim Y.M."/>
            <person name="Seo E."/>
            <person name="Kim K.T."/>
            <person name="Kim M.S."/>
            <person name="Lee J.M."/>
            <person name="Cheong K."/>
            <person name="Shin H.S."/>
            <person name="Kim S.B."/>
            <person name="Han K."/>
            <person name="Lee J."/>
            <person name="Park M."/>
            <person name="Lee H.A."/>
            <person name="Lee H.Y."/>
            <person name="Lee Y."/>
            <person name="Oh S."/>
            <person name="Lee J.H."/>
            <person name="Choi E."/>
            <person name="Choi E."/>
            <person name="Lee S.E."/>
            <person name="Jeon J."/>
            <person name="Kim H."/>
            <person name="Choi G."/>
            <person name="Song H."/>
            <person name="Lee J."/>
            <person name="Lee S.C."/>
            <person name="Kwon J.K."/>
            <person name="Lee H.Y."/>
            <person name="Koo N."/>
            <person name="Hong Y."/>
            <person name="Kim R.W."/>
            <person name="Kang W.H."/>
            <person name="Huh J.H."/>
            <person name="Kang B.C."/>
            <person name="Yang T.J."/>
            <person name="Lee Y.H."/>
            <person name="Bennetzen J.L."/>
            <person name="Choi D."/>
        </authorList>
    </citation>
    <scope>NUCLEOTIDE SEQUENCE [LARGE SCALE GENOMIC DNA]</scope>
    <source>
        <strain evidence="7">cv. CM334</strain>
    </source>
</reference>
<dbReference type="OMA" id="VYSKEVM"/>
<keyword evidence="4 5" id="KW-0472">Membrane</keyword>
<keyword evidence="3 5" id="KW-1133">Transmembrane helix</keyword>
<reference evidence="6 7" key="1">
    <citation type="journal article" date="2014" name="Nat. Genet.">
        <title>Genome sequence of the hot pepper provides insights into the evolution of pungency in Capsicum species.</title>
        <authorList>
            <person name="Kim S."/>
            <person name="Park M."/>
            <person name="Yeom S.I."/>
            <person name="Kim Y.M."/>
            <person name="Lee J.M."/>
            <person name="Lee H.A."/>
            <person name="Seo E."/>
            <person name="Choi J."/>
            <person name="Cheong K."/>
            <person name="Kim K.T."/>
            <person name="Jung K."/>
            <person name="Lee G.W."/>
            <person name="Oh S.K."/>
            <person name="Bae C."/>
            <person name="Kim S.B."/>
            <person name="Lee H.Y."/>
            <person name="Kim S.Y."/>
            <person name="Kim M.S."/>
            <person name="Kang B.C."/>
            <person name="Jo Y.D."/>
            <person name="Yang H.B."/>
            <person name="Jeong H.J."/>
            <person name="Kang W.H."/>
            <person name="Kwon J.K."/>
            <person name="Shin C."/>
            <person name="Lim J.Y."/>
            <person name="Park J.H."/>
            <person name="Huh J.H."/>
            <person name="Kim J.S."/>
            <person name="Kim B.D."/>
            <person name="Cohen O."/>
            <person name="Paran I."/>
            <person name="Suh M.C."/>
            <person name="Lee S.B."/>
            <person name="Kim Y.K."/>
            <person name="Shin Y."/>
            <person name="Noh S.J."/>
            <person name="Park J."/>
            <person name="Seo Y.S."/>
            <person name="Kwon S.Y."/>
            <person name="Kim H.A."/>
            <person name="Park J.M."/>
            <person name="Kim H.J."/>
            <person name="Choi S.B."/>
            <person name="Bosland P.W."/>
            <person name="Reeves G."/>
            <person name="Jo S.H."/>
            <person name="Lee B.W."/>
            <person name="Cho H.T."/>
            <person name="Choi H.S."/>
            <person name="Lee M.S."/>
            <person name="Yu Y."/>
            <person name="Do Choi Y."/>
            <person name="Park B.S."/>
            <person name="van Deynze A."/>
            <person name="Ashrafi H."/>
            <person name="Hill T."/>
            <person name="Kim W.T."/>
            <person name="Pai H.S."/>
            <person name="Ahn H.K."/>
            <person name="Yeam I."/>
            <person name="Giovannoni J.J."/>
            <person name="Rose J.K."/>
            <person name="Sorensen I."/>
            <person name="Lee S.J."/>
            <person name="Kim R.W."/>
            <person name="Choi I.Y."/>
            <person name="Choi B.S."/>
            <person name="Lim J.S."/>
            <person name="Lee Y.H."/>
            <person name="Choi D."/>
        </authorList>
    </citation>
    <scope>NUCLEOTIDE SEQUENCE [LARGE SCALE GENOMIC DNA]</scope>
    <source>
        <strain evidence="7">cv. CM334</strain>
    </source>
</reference>
<evidence type="ECO:0000256" key="1">
    <source>
        <dbReference type="ARBA" id="ARBA00004141"/>
    </source>
</evidence>
<comment type="subcellular location">
    <subcellularLocation>
        <location evidence="1">Membrane</location>
        <topology evidence="1">Multi-pass membrane protein</topology>
    </subcellularLocation>
</comment>
<feature type="transmembrane region" description="Helical" evidence="5">
    <location>
        <begin position="148"/>
        <end position="166"/>
    </location>
</feature>
<keyword evidence="2 5" id="KW-0812">Transmembrane</keyword>
<sequence>MKFFSQTGINVVKAYFKRNWKREDLTNKGKILVDAHICLKKIYLTLFCALLSSTIGSFFHLIWDVGGLFTFLTAAGTIFVLFTTSILLVRRRVLLLMTVAYFIGASVGLFTRYLFGIDQGVVFSYLVSITISFGTFWLGSMLTRRRSLYGRCLLVSDILMLVWLLIASDIFGGHTARWILLVYFVLVCYTGYFVVYSKEVMSDARFGDVDFVDRAFTHLFHLPAILGHYIPLRLAAVTENYKQKKL</sequence>
<feature type="transmembrane region" description="Helical" evidence="5">
    <location>
        <begin position="94"/>
        <end position="115"/>
    </location>
</feature>
<dbReference type="OrthoDB" id="1294762at2759"/>
<evidence type="ECO:0000256" key="3">
    <source>
        <dbReference type="ARBA" id="ARBA00022989"/>
    </source>
</evidence>
<evidence type="ECO:0008006" key="8">
    <source>
        <dbReference type="Google" id="ProtNLM"/>
    </source>
</evidence>
<organism evidence="6 7">
    <name type="scientific">Capsicum annuum</name>
    <name type="common">Capsicum pepper</name>
    <dbReference type="NCBI Taxonomy" id="4072"/>
    <lineage>
        <taxon>Eukaryota</taxon>
        <taxon>Viridiplantae</taxon>
        <taxon>Streptophyta</taxon>
        <taxon>Embryophyta</taxon>
        <taxon>Tracheophyta</taxon>
        <taxon>Spermatophyta</taxon>
        <taxon>Magnoliopsida</taxon>
        <taxon>eudicotyledons</taxon>
        <taxon>Gunneridae</taxon>
        <taxon>Pentapetalae</taxon>
        <taxon>asterids</taxon>
        <taxon>lamiids</taxon>
        <taxon>Solanales</taxon>
        <taxon>Solanaceae</taxon>
        <taxon>Solanoideae</taxon>
        <taxon>Capsiceae</taxon>
        <taxon>Capsicum</taxon>
    </lineage>
</organism>
<evidence type="ECO:0000313" key="6">
    <source>
        <dbReference type="EMBL" id="PHT95359.1"/>
    </source>
</evidence>
<dbReference type="Proteomes" id="UP000222542">
    <property type="component" value="Unassembled WGS sequence"/>
</dbReference>
<feature type="transmembrane region" description="Helical" evidence="5">
    <location>
        <begin position="42"/>
        <end position="63"/>
    </location>
</feature>
<dbReference type="GO" id="GO:0016020">
    <property type="term" value="C:membrane"/>
    <property type="evidence" value="ECO:0000318"/>
    <property type="project" value="GO_Central"/>
</dbReference>
<dbReference type="PANTHER" id="PTHR23291:SF100">
    <property type="entry name" value="BAX INHIBITOR 1-LIKE"/>
    <property type="match status" value="1"/>
</dbReference>
<comment type="caution">
    <text evidence="6">The sequence shown here is derived from an EMBL/GenBank/DDBJ whole genome shotgun (WGS) entry which is preliminary data.</text>
</comment>
<feature type="transmembrane region" description="Helical" evidence="5">
    <location>
        <begin position="69"/>
        <end position="89"/>
    </location>
</feature>
<gene>
    <name evidence="6" type="ORF">T459_03241</name>
</gene>
<name>A0A2G3AMB6_CAPAN</name>
<dbReference type="GO" id="GO:0005262">
    <property type="term" value="F:calcium channel activity"/>
    <property type="evidence" value="ECO:0000318"/>
    <property type="project" value="GO_Central"/>
</dbReference>
<feature type="transmembrane region" description="Helical" evidence="5">
    <location>
        <begin position="178"/>
        <end position="196"/>
    </location>
</feature>
<protein>
    <recommendedName>
        <fullName evidence="8">Bax inhibitor 1-like</fullName>
    </recommendedName>
</protein>
<accession>A0A2G3AMB6</accession>
<keyword evidence="7" id="KW-1185">Reference proteome</keyword>
<evidence type="ECO:0000256" key="2">
    <source>
        <dbReference type="ARBA" id="ARBA00022692"/>
    </source>
</evidence>
<comment type="similarity">
    <text evidence="5">Belongs to the BI1 family.</text>
</comment>
<dbReference type="InterPro" id="IPR006214">
    <property type="entry name" value="Bax_inhibitor_1-related"/>
</dbReference>
<evidence type="ECO:0000256" key="4">
    <source>
        <dbReference type="ARBA" id="ARBA00023136"/>
    </source>
</evidence>
<dbReference type="AlphaFoldDB" id="A0A2G3AMB6"/>
<dbReference type="Gramene" id="PHT95359">
    <property type="protein sequence ID" value="PHT95359"/>
    <property type="gene ID" value="T459_03241"/>
</dbReference>
<evidence type="ECO:0000313" key="7">
    <source>
        <dbReference type="Proteomes" id="UP000222542"/>
    </source>
</evidence>
<dbReference type="EMBL" id="AYRZ02000001">
    <property type="protein sequence ID" value="PHT95359.1"/>
    <property type="molecule type" value="Genomic_DNA"/>
</dbReference>
<dbReference type="STRING" id="4072.A0A2G3AMB6"/>
<proteinExistence type="inferred from homology"/>
<dbReference type="PANTHER" id="PTHR23291">
    <property type="entry name" value="BAX INHIBITOR-RELATED"/>
    <property type="match status" value="1"/>
</dbReference>